<accession>A0A413I734</accession>
<dbReference type="EMBL" id="QSCO01000037">
    <property type="protein sequence ID" value="RGY03465.1"/>
    <property type="molecule type" value="Genomic_DNA"/>
</dbReference>
<name>A0A413I734_9BACT</name>
<dbReference type="EC" id="3.6.1.57" evidence="3"/>
<reference evidence="3 4" key="1">
    <citation type="submission" date="2018-08" db="EMBL/GenBank/DDBJ databases">
        <title>A genome reference for cultivated species of the human gut microbiota.</title>
        <authorList>
            <person name="Zou Y."/>
            <person name="Xue W."/>
            <person name="Luo G."/>
        </authorList>
    </citation>
    <scope>NUCLEOTIDE SEQUENCE [LARGE SCALE GENOMIC DNA]</scope>
    <source>
        <strain evidence="3 4">OF03-11</strain>
    </source>
</reference>
<proteinExistence type="predicted"/>
<comment type="caution">
    <text evidence="3">The sequence shown here is derived from an EMBL/GenBank/DDBJ whole genome shotgun (WGS) entry which is preliminary data.</text>
</comment>
<dbReference type="Gene3D" id="3.40.50.2000">
    <property type="entry name" value="Glycogen Phosphorylase B"/>
    <property type="match status" value="1"/>
</dbReference>
<evidence type="ECO:0000313" key="4">
    <source>
        <dbReference type="Proteomes" id="UP000284434"/>
    </source>
</evidence>
<gene>
    <name evidence="3" type="primary">pseG</name>
    <name evidence="3" type="ORF">DXA53_18550</name>
</gene>
<feature type="active site" description="Proton acceptor" evidence="1">
    <location>
        <position position="18"/>
    </location>
</feature>
<keyword evidence="3" id="KW-0378">Hydrolase</keyword>
<dbReference type="GO" id="GO:0016787">
    <property type="term" value="F:hydrolase activity"/>
    <property type="evidence" value="ECO:0007669"/>
    <property type="project" value="UniProtKB-KW"/>
</dbReference>
<protein>
    <submittedName>
        <fullName evidence="3">UDP-2,4-diacetamido-2,4, 6-trideoxy-beta-L-altropyranose hydrolase</fullName>
        <ecNumber evidence="3">3.6.1.57</ecNumber>
    </submittedName>
</protein>
<evidence type="ECO:0000256" key="2">
    <source>
        <dbReference type="PIRSR" id="PIRSR620023-2"/>
    </source>
</evidence>
<dbReference type="SUPFAM" id="SSF53756">
    <property type="entry name" value="UDP-Glycosyltransferase/glycogen phosphorylase"/>
    <property type="match status" value="1"/>
</dbReference>
<dbReference type="AlphaFoldDB" id="A0A413I734"/>
<dbReference type="InterPro" id="IPR020023">
    <property type="entry name" value="PseG"/>
</dbReference>
<dbReference type="NCBIfam" id="TIGR03590">
    <property type="entry name" value="PseG"/>
    <property type="match status" value="1"/>
</dbReference>
<sequence>MPHVLFRVNAGKKVGMGHLARCMSIAGKISDFSATSFMVSTDSRISVETFIRQHTAGFNIERLLFIGALKMEDEIELLIRFLHENNAYLVLDHYEVNEEYQLCLKKQGIHWFQLDSHARQVFYADYVHHGSPGATKERYQNLQGETSTEFLLGTSYIIVDDNFSRYHKMAKAREHVRHILVSFGGGDARGALRKYLPELLQTFPEIKFHIIVRGNNRDIELLKETVASVKNAELHIDCNCVAEIMLFCDLAILAPGGMSYEAATLGLPMILIAIEDNQYINLQGCSEMGIARSLGIIDQVTPRKLCDEVSDVVHDSESLLSMSSRALKEFDGRGTERIRDIFKRKIFKI</sequence>
<organism evidence="3 4">
    <name type="scientific">Odoribacter splanchnicus</name>
    <dbReference type="NCBI Taxonomy" id="28118"/>
    <lineage>
        <taxon>Bacteria</taxon>
        <taxon>Pseudomonadati</taxon>
        <taxon>Bacteroidota</taxon>
        <taxon>Bacteroidia</taxon>
        <taxon>Bacteroidales</taxon>
        <taxon>Odoribacteraceae</taxon>
        <taxon>Odoribacter</taxon>
    </lineage>
</organism>
<dbReference type="RefSeq" id="WP_118104880.1">
    <property type="nucleotide sequence ID" value="NZ_JADMSC010000075.1"/>
</dbReference>
<evidence type="ECO:0000256" key="1">
    <source>
        <dbReference type="PIRSR" id="PIRSR620023-1"/>
    </source>
</evidence>
<dbReference type="Proteomes" id="UP000284434">
    <property type="component" value="Unassembled WGS sequence"/>
</dbReference>
<evidence type="ECO:0000313" key="3">
    <source>
        <dbReference type="EMBL" id="RGY03465.1"/>
    </source>
</evidence>
<feature type="binding site" evidence="2">
    <location>
        <position position="261"/>
    </location>
    <ligand>
        <name>substrate</name>
    </ligand>
</feature>
<dbReference type="Gene3D" id="3.40.50.11190">
    <property type="match status" value="1"/>
</dbReference>